<organism evidence="4 5">
    <name type="scientific">Thermobacillus xylanilyticus</name>
    <dbReference type="NCBI Taxonomy" id="76633"/>
    <lineage>
        <taxon>Bacteria</taxon>
        <taxon>Bacillati</taxon>
        <taxon>Bacillota</taxon>
        <taxon>Bacilli</taxon>
        <taxon>Bacillales</taxon>
        <taxon>Paenibacillaceae</taxon>
        <taxon>Thermobacillus</taxon>
    </lineage>
</organism>
<dbReference type="HAMAP" id="MF_00095">
    <property type="entry name" value="SfsA"/>
    <property type="match status" value="1"/>
</dbReference>
<accession>A0ABM8V0W4</accession>
<dbReference type="Pfam" id="PF17746">
    <property type="entry name" value="SfsA_N"/>
    <property type="match status" value="1"/>
</dbReference>
<keyword evidence="5" id="KW-1185">Reference proteome</keyword>
<name>A0ABM8V0W4_THEXY</name>
<dbReference type="Gene3D" id="2.40.50.580">
    <property type="match status" value="1"/>
</dbReference>
<comment type="caution">
    <text evidence="4">The sequence shown here is derived from an EMBL/GenBank/DDBJ whole genome shotgun (WGS) entry which is preliminary data.</text>
</comment>
<dbReference type="PANTHER" id="PTHR30545">
    <property type="entry name" value="SUGAR FERMENTATION STIMULATION PROTEIN A"/>
    <property type="match status" value="1"/>
</dbReference>
<reference evidence="4 5" key="1">
    <citation type="submission" date="2021-04" db="EMBL/GenBank/DDBJ databases">
        <authorList>
            <person name="Rakotoarivonina H."/>
        </authorList>
    </citation>
    <scope>NUCLEOTIDE SEQUENCE [LARGE SCALE GENOMIC DNA]</scope>
    <source>
        <strain evidence="4 5">XE</strain>
    </source>
</reference>
<sequence length="235" mass="25577">MRYSGIRDGLFIRRINRFVAEVDIDGSTEKVHVKNTGRLADWLVSGRRVALADAGRDQPGRKTRYSLIAAERQGGWVNIDSQAPNAVIHEALQAGRIVELPSVRSLRREAAFGGSRFDFHFDDGVREGFIEVKGVTLERGGTALFPDAPTARGARHLEELAKAAESGYAAFVIFLVQMEGCLRFASHEAEDPRFAEALRQAARAGVRILAYDSVVSADEIVIGGPLPVTGVLPPP</sequence>
<comment type="similarity">
    <text evidence="1">Belongs to the SfsA family.</text>
</comment>
<feature type="domain" description="SfsA N-terminal OB" evidence="3">
    <location>
        <begin position="12"/>
        <end position="79"/>
    </location>
</feature>
<dbReference type="PANTHER" id="PTHR30545:SF2">
    <property type="entry name" value="SUGAR FERMENTATION STIMULATION PROTEIN A"/>
    <property type="match status" value="1"/>
</dbReference>
<protein>
    <recommendedName>
        <fullName evidence="1">Sugar fermentation stimulation protein homolog</fullName>
    </recommendedName>
</protein>
<evidence type="ECO:0000256" key="1">
    <source>
        <dbReference type="HAMAP-Rule" id="MF_00095"/>
    </source>
</evidence>
<dbReference type="Gene3D" id="3.40.1350.60">
    <property type="match status" value="1"/>
</dbReference>
<dbReference type="EMBL" id="CAJRAY010000018">
    <property type="protein sequence ID" value="CAG5079931.1"/>
    <property type="molecule type" value="Genomic_DNA"/>
</dbReference>
<proteinExistence type="inferred from homology"/>
<dbReference type="RefSeq" id="WP_213483497.1">
    <property type="nucleotide sequence ID" value="NZ_CAJRAY010000018.1"/>
</dbReference>
<evidence type="ECO:0000313" key="4">
    <source>
        <dbReference type="EMBL" id="CAG5079931.1"/>
    </source>
</evidence>
<gene>
    <name evidence="4" type="primary">txxe 269-sfsA</name>
    <name evidence="1" type="synonym">sfsA</name>
    <name evidence="4" type="ORF">TXXE_03560</name>
</gene>
<dbReference type="InterPro" id="IPR041465">
    <property type="entry name" value="SfsA_N"/>
</dbReference>
<dbReference type="InterPro" id="IPR040452">
    <property type="entry name" value="SfsA_C"/>
</dbReference>
<feature type="domain" description="Sugar fermentation stimulation protein C-terminal" evidence="2">
    <location>
        <begin position="82"/>
        <end position="218"/>
    </location>
</feature>
<dbReference type="Proteomes" id="UP000681526">
    <property type="component" value="Unassembled WGS sequence"/>
</dbReference>
<evidence type="ECO:0000313" key="5">
    <source>
        <dbReference type="Proteomes" id="UP000681526"/>
    </source>
</evidence>
<dbReference type="CDD" id="cd22359">
    <property type="entry name" value="SfsA-like_bacterial"/>
    <property type="match status" value="1"/>
</dbReference>
<dbReference type="NCBIfam" id="TIGR00230">
    <property type="entry name" value="sfsA"/>
    <property type="match status" value="1"/>
</dbReference>
<dbReference type="InterPro" id="IPR005224">
    <property type="entry name" value="SfsA"/>
</dbReference>
<evidence type="ECO:0000259" key="3">
    <source>
        <dbReference type="Pfam" id="PF17746"/>
    </source>
</evidence>
<dbReference type="Pfam" id="PF03749">
    <property type="entry name" value="SfsA"/>
    <property type="match status" value="1"/>
</dbReference>
<evidence type="ECO:0000259" key="2">
    <source>
        <dbReference type="Pfam" id="PF03749"/>
    </source>
</evidence>